<protein>
    <submittedName>
        <fullName evidence="2">Uncharacterized protein</fullName>
    </submittedName>
</protein>
<proteinExistence type="predicted"/>
<feature type="region of interest" description="Disordered" evidence="1">
    <location>
        <begin position="30"/>
        <end position="78"/>
    </location>
</feature>
<keyword evidence="3" id="KW-1185">Reference proteome</keyword>
<gene>
    <name evidence="2" type="ORF">MRATA1EN1_LOCUS5270</name>
</gene>
<dbReference type="Proteomes" id="UP001176941">
    <property type="component" value="Chromosome 14"/>
</dbReference>
<dbReference type="EMBL" id="OX459950">
    <property type="protein sequence ID" value="CAI9156308.1"/>
    <property type="molecule type" value="Genomic_DNA"/>
</dbReference>
<evidence type="ECO:0000313" key="3">
    <source>
        <dbReference type="Proteomes" id="UP001176941"/>
    </source>
</evidence>
<name>A0ABN8Y401_RANTA</name>
<accession>A0ABN8Y401</accession>
<evidence type="ECO:0000256" key="1">
    <source>
        <dbReference type="SAM" id="MobiDB-lite"/>
    </source>
</evidence>
<sequence>MSAVAAGSVQRGVLSPALWKLSSALEPAPRELCPLSRDPLGQSNKEQRPHGGAPSAPPGRRAESATAVRAGRSPGTASGLRTLLCAGAFRGEPVLSPRTYDVTLGKPESAD</sequence>
<reference evidence="2" key="1">
    <citation type="submission" date="2023-04" db="EMBL/GenBank/DDBJ databases">
        <authorList>
            <consortium name="ELIXIR-Norway"/>
        </authorList>
    </citation>
    <scope>NUCLEOTIDE SEQUENCE [LARGE SCALE GENOMIC DNA]</scope>
</reference>
<evidence type="ECO:0000313" key="2">
    <source>
        <dbReference type="EMBL" id="CAI9156308.1"/>
    </source>
</evidence>
<organism evidence="2 3">
    <name type="scientific">Rangifer tarandus platyrhynchus</name>
    <name type="common">Svalbard reindeer</name>
    <dbReference type="NCBI Taxonomy" id="3082113"/>
    <lineage>
        <taxon>Eukaryota</taxon>
        <taxon>Metazoa</taxon>
        <taxon>Chordata</taxon>
        <taxon>Craniata</taxon>
        <taxon>Vertebrata</taxon>
        <taxon>Euteleostomi</taxon>
        <taxon>Mammalia</taxon>
        <taxon>Eutheria</taxon>
        <taxon>Laurasiatheria</taxon>
        <taxon>Artiodactyla</taxon>
        <taxon>Ruminantia</taxon>
        <taxon>Pecora</taxon>
        <taxon>Cervidae</taxon>
        <taxon>Odocoileinae</taxon>
        <taxon>Rangifer</taxon>
    </lineage>
</organism>